<feature type="region of interest" description="Disordered" evidence="1">
    <location>
        <begin position="73"/>
        <end position="165"/>
    </location>
</feature>
<feature type="compositionally biased region" description="Polar residues" evidence="1">
    <location>
        <begin position="15"/>
        <end position="38"/>
    </location>
</feature>
<evidence type="ECO:0000313" key="3">
    <source>
        <dbReference type="Proteomes" id="UP000663879"/>
    </source>
</evidence>
<comment type="caution">
    <text evidence="2">The sequence shown here is derived from an EMBL/GenBank/DDBJ whole genome shotgun (WGS) entry which is preliminary data.</text>
</comment>
<feature type="compositionally biased region" description="Basic residues" evidence="1">
    <location>
        <begin position="1"/>
        <end position="11"/>
    </location>
</feature>
<feature type="compositionally biased region" description="Polar residues" evidence="1">
    <location>
        <begin position="146"/>
        <end position="157"/>
    </location>
</feature>
<gene>
    <name evidence="2" type="ORF">OXX778_LOCUS13984</name>
</gene>
<reference evidence="2" key="1">
    <citation type="submission" date="2021-02" db="EMBL/GenBank/DDBJ databases">
        <authorList>
            <person name="Nowell W R."/>
        </authorList>
    </citation>
    <scope>NUCLEOTIDE SEQUENCE</scope>
    <source>
        <strain evidence="2">Ploen Becks lab</strain>
    </source>
</reference>
<feature type="region of interest" description="Disordered" evidence="1">
    <location>
        <begin position="331"/>
        <end position="391"/>
    </location>
</feature>
<dbReference type="EMBL" id="CAJNOC010002793">
    <property type="protein sequence ID" value="CAF0951800.1"/>
    <property type="molecule type" value="Genomic_DNA"/>
</dbReference>
<dbReference type="AlphaFoldDB" id="A0A814D3L7"/>
<keyword evidence="3" id="KW-1185">Reference proteome</keyword>
<feature type="compositionally biased region" description="Polar residues" evidence="1">
    <location>
        <begin position="83"/>
        <end position="95"/>
    </location>
</feature>
<evidence type="ECO:0000313" key="2">
    <source>
        <dbReference type="EMBL" id="CAF0951800.1"/>
    </source>
</evidence>
<organism evidence="2 3">
    <name type="scientific">Brachionus calyciflorus</name>
    <dbReference type="NCBI Taxonomy" id="104777"/>
    <lineage>
        <taxon>Eukaryota</taxon>
        <taxon>Metazoa</taxon>
        <taxon>Spiralia</taxon>
        <taxon>Gnathifera</taxon>
        <taxon>Rotifera</taxon>
        <taxon>Eurotatoria</taxon>
        <taxon>Monogononta</taxon>
        <taxon>Pseudotrocha</taxon>
        <taxon>Ploima</taxon>
        <taxon>Brachionidae</taxon>
        <taxon>Brachionus</taxon>
    </lineage>
</organism>
<proteinExistence type="predicted"/>
<sequence>MNSQKKTRTRKRPNDSPQQKAVQENTQISHSESFSQPLIKSPRLQRKSKSIAKENIQGSYLDDLCEEMNSFQSTKETVAENDLNVSQPASSSIIETQTKPKKQPKSKQKKRVLIIEESESDSEQNKDSSNNIQNVASNNSIIANIKETQSKSTQTTPLKGDKTEEPNEKFTLKFIGQTLMKVFKHQKKMGRSVKTIEMNTNINAETNQENRVMYKDIDLACVPGNDPTKYARNVAKIIFTTKQLITCLLPTDPIIRLDEDENNEPSEEESEDEIIFDSKKNFFLKRKVKLLADGLKVSQGLNERQLVKVWTEIRSSVHALGRQLKAKYQKEKLEKTSTNSKGTKTKGGNEEDKQEEEEDTEENTEDEEEEEEAEEEEEENDEDEENEEKEE</sequence>
<feature type="compositionally biased region" description="Acidic residues" evidence="1">
    <location>
        <begin position="352"/>
        <end position="391"/>
    </location>
</feature>
<evidence type="ECO:0000256" key="1">
    <source>
        <dbReference type="SAM" id="MobiDB-lite"/>
    </source>
</evidence>
<feature type="compositionally biased region" description="Basic residues" evidence="1">
    <location>
        <begin position="99"/>
        <end position="112"/>
    </location>
</feature>
<dbReference type="Proteomes" id="UP000663879">
    <property type="component" value="Unassembled WGS sequence"/>
</dbReference>
<protein>
    <submittedName>
        <fullName evidence="2">Uncharacterized protein</fullName>
    </submittedName>
</protein>
<feature type="region of interest" description="Disordered" evidence="1">
    <location>
        <begin position="1"/>
        <end position="51"/>
    </location>
</feature>
<name>A0A814D3L7_9BILA</name>
<feature type="compositionally biased region" description="Low complexity" evidence="1">
    <location>
        <begin position="128"/>
        <end position="145"/>
    </location>
</feature>
<accession>A0A814D3L7</accession>